<organism evidence="16 17">
    <name type="scientific">Austropuccinia psidii MF-1</name>
    <dbReference type="NCBI Taxonomy" id="1389203"/>
    <lineage>
        <taxon>Eukaryota</taxon>
        <taxon>Fungi</taxon>
        <taxon>Dikarya</taxon>
        <taxon>Basidiomycota</taxon>
        <taxon>Pucciniomycotina</taxon>
        <taxon>Pucciniomycetes</taxon>
        <taxon>Pucciniales</taxon>
        <taxon>Sphaerophragmiaceae</taxon>
        <taxon>Austropuccinia</taxon>
    </lineage>
</organism>
<feature type="domain" description="Integrase catalytic" evidence="15">
    <location>
        <begin position="1"/>
        <end position="116"/>
    </location>
</feature>
<dbReference type="GO" id="GO:0003964">
    <property type="term" value="F:RNA-directed DNA polymerase activity"/>
    <property type="evidence" value="ECO:0007669"/>
    <property type="project" value="UniProtKB-KW"/>
</dbReference>
<dbReference type="InterPro" id="IPR036397">
    <property type="entry name" value="RNaseH_sf"/>
</dbReference>
<evidence type="ECO:0000256" key="9">
    <source>
        <dbReference type="ARBA" id="ARBA00022908"/>
    </source>
</evidence>
<keyword evidence="1" id="KW-0815">Transposition</keyword>
<keyword evidence="17" id="KW-1185">Reference proteome</keyword>
<reference evidence="16" key="1">
    <citation type="submission" date="2021-03" db="EMBL/GenBank/DDBJ databases">
        <title>Draft genome sequence of rust myrtle Austropuccinia psidii MF-1, a brazilian biotype.</title>
        <authorList>
            <person name="Quecine M.C."/>
            <person name="Pachon D.M.R."/>
            <person name="Bonatelli M.L."/>
            <person name="Correr F.H."/>
            <person name="Franceschini L.M."/>
            <person name="Leite T.F."/>
            <person name="Margarido G.R.A."/>
            <person name="Almeida C.A."/>
            <person name="Ferrarezi J.A."/>
            <person name="Labate C.A."/>
        </authorList>
    </citation>
    <scope>NUCLEOTIDE SEQUENCE</scope>
    <source>
        <strain evidence="16">MF-1</strain>
    </source>
</reference>
<keyword evidence="12" id="KW-0233">DNA recombination</keyword>
<keyword evidence="6" id="KW-0378">Hydrolase</keyword>
<dbReference type="InterPro" id="IPR039537">
    <property type="entry name" value="Retrotran_Ty1/copia-like"/>
</dbReference>
<proteinExistence type="predicted"/>
<dbReference type="GO" id="GO:0003887">
    <property type="term" value="F:DNA-directed DNA polymerase activity"/>
    <property type="evidence" value="ECO:0007669"/>
    <property type="project" value="UniProtKB-KW"/>
</dbReference>
<dbReference type="GO" id="GO:0005634">
    <property type="term" value="C:nucleus"/>
    <property type="evidence" value="ECO:0007669"/>
    <property type="project" value="UniProtKB-ARBA"/>
</dbReference>
<dbReference type="InterPro" id="IPR001584">
    <property type="entry name" value="Integrase_cat-core"/>
</dbReference>
<keyword evidence="4" id="KW-0479">Metal-binding</keyword>
<name>A0A9Q3GJA2_9BASI</name>
<evidence type="ECO:0000256" key="1">
    <source>
        <dbReference type="ARBA" id="ARBA00022578"/>
    </source>
</evidence>
<evidence type="ECO:0000256" key="5">
    <source>
        <dbReference type="ARBA" id="ARBA00022759"/>
    </source>
</evidence>
<dbReference type="PANTHER" id="PTHR42648:SF11">
    <property type="entry name" value="TRANSPOSON TY4-P GAG-POL POLYPROTEIN"/>
    <property type="match status" value="1"/>
</dbReference>
<comment type="caution">
    <text evidence="16">The sequence shown here is derived from an EMBL/GenBank/DDBJ whole genome shotgun (WGS) entry which is preliminary data.</text>
</comment>
<dbReference type="Proteomes" id="UP000765509">
    <property type="component" value="Unassembled WGS sequence"/>
</dbReference>
<accession>A0A9Q3GJA2</accession>
<dbReference type="PANTHER" id="PTHR42648">
    <property type="entry name" value="TRANSPOSASE, PUTATIVE-RELATED"/>
    <property type="match status" value="1"/>
</dbReference>
<evidence type="ECO:0000256" key="3">
    <source>
        <dbReference type="ARBA" id="ARBA00022722"/>
    </source>
</evidence>
<dbReference type="GO" id="GO:0006310">
    <property type="term" value="P:DNA recombination"/>
    <property type="evidence" value="ECO:0007669"/>
    <property type="project" value="UniProtKB-KW"/>
</dbReference>
<dbReference type="GO" id="GO:0016787">
    <property type="term" value="F:hydrolase activity"/>
    <property type="evidence" value="ECO:0007669"/>
    <property type="project" value="UniProtKB-KW"/>
</dbReference>
<dbReference type="SUPFAM" id="SSF53098">
    <property type="entry name" value="Ribonuclease H-like"/>
    <property type="match status" value="1"/>
</dbReference>
<evidence type="ECO:0000256" key="12">
    <source>
        <dbReference type="ARBA" id="ARBA00023172"/>
    </source>
</evidence>
<protein>
    <recommendedName>
        <fullName evidence="15">Integrase catalytic domain-containing protein</fullName>
    </recommendedName>
</protein>
<keyword evidence="5" id="KW-0255">Endonuclease</keyword>
<keyword evidence="3" id="KW-0540">Nuclease</keyword>
<dbReference type="GO" id="GO:0032196">
    <property type="term" value="P:transposition"/>
    <property type="evidence" value="ECO:0007669"/>
    <property type="project" value="UniProtKB-KW"/>
</dbReference>
<sequence length="140" mass="15863">METQYDRSLKRLTSDQGGEFLSSRFKQLSEDCGFTHVFSPAYTLDHNCLTKRANQTILDKTRCMLNSYKLSKNYWAEVDGNICSLNITWNAIEGQAVVDELHEPSECPVESENQELVDEVLMSSPHDTVPSSEPEVVDEV</sequence>
<evidence type="ECO:0000256" key="2">
    <source>
        <dbReference type="ARBA" id="ARBA00022695"/>
    </source>
</evidence>
<dbReference type="Gene3D" id="3.30.420.10">
    <property type="entry name" value="Ribonuclease H-like superfamily/Ribonuclease H"/>
    <property type="match status" value="1"/>
</dbReference>
<evidence type="ECO:0000256" key="14">
    <source>
        <dbReference type="ARBA" id="ARBA00049244"/>
    </source>
</evidence>
<comment type="catalytic activity">
    <reaction evidence="14">
        <text>DNA(n) + a 2'-deoxyribonucleoside 5'-triphosphate = DNA(n+1) + diphosphate</text>
        <dbReference type="Rhea" id="RHEA:22508"/>
        <dbReference type="Rhea" id="RHEA-COMP:17339"/>
        <dbReference type="Rhea" id="RHEA-COMP:17340"/>
        <dbReference type="ChEBI" id="CHEBI:33019"/>
        <dbReference type="ChEBI" id="CHEBI:61560"/>
        <dbReference type="ChEBI" id="CHEBI:173112"/>
        <dbReference type="EC" id="2.7.7.7"/>
    </reaction>
</comment>
<dbReference type="AlphaFoldDB" id="A0A9Q3GJA2"/>
<keyword evidence="7" id="KW-0460">Magnesium</keyword>
<evidence type="ECO:0000256" key="4">
    <source>
        <dbReference type="ARBA" id="ARBA00022723"/>
    </source>
</evidence>
<keyword evidence="9" id="KW-0229">DNA integration</keyword>
<gene>
    <name evidence="16" type="ORF">O181_009253</name>
</gene>
<dbReference type="OrthoDB" id="3243429at2759"/>
<keyword evidence="8" id="KW-0694">RNA-binding</keyword>
<evidence type="ECO:0000256" key="11">
    <source>
        <dbReference type="ARBA" id="ARBA00022932"/>
    </source>
</evidence>
<keyword evidence="2" id="KW-0548">Nucleotidyltransferase</keyword>
<dbReference type="GO" id="GO:0015074">
    <property type="term" value="P:DNA integration"/>
    <property type="evidence" value="ECO:0007669"/>
    <property type="project" value="UniProtKB-KW"/>
</dbReference>
<evidence type="ECO:0000259" key="15">
    <source>
        <dbReference type="PROSITE" id="PS50994"/>
    </source>
</evidence>
<keyword evidence="10" id="KW-0695">RNA-directed DNA polymerase</keyword>
<comment type="catalytic activity">
    <reaction evidence="13">
        <text>DNA(n) + a 2'-deoxyribonucleoside 5'-triphosphate = DNA(n+1) + diphosphate</text>
        <dbReference type="Rhea" id="RHEA:22508"/>
        <dbReference type="Rhea" id="RHEA-COMP:17339"/>
        <dbReference type="Rhea" id="RHEA-COMP:17340"/>
        <dbReference type="ChEBI" id="CHEBI:33019"/>
        <dbReference type="ChEBI" id="CHEBI:61560"/>
        <dbReference type="ChEBI" id="CHEBI:173112"/>
        <dbReference type="EC" id="2.7.7.49"/>
    </reaction>
</comment>
<evidence type="ECO:0000256" key="13">
    <source>
        <dbReference type="ARBA" id="ARBA00048173"/>
    </source>
</evidence>
<evidence type="ECO:0000256" key="7">
    <source>
        <dbReference type="ARBA" id="ARBA00022842"/>
    </source>
</evidence>
<evidence type="ECO:0000313" key="16">
    <source>
        <dbReference type="EMBL" id="MBW0469538.1"/>
    </source>
</evidence>
<dbReference type="InterPro" id="IPR012337">
    <property type="entry name" value="RNaseH-like_sf"/>
</dbReference>
<evidence type="ECO:0000256" key="8">
    <source>
        <dbReference type="ARBA" id="ARBA00022884"/>
    </source>
</evidence>
<dbReference type="GO" id="GO:0004519">
    <property type="term" value="F:endonuclease activity"/>
    <property type="evidence" value="ECO:0007669"/>
    <property type="project" value="UniProtKB-KW"/>
</dbReference>
<dbReference type="PROSITE" id="PS50994">
    <property type="entry name" value="INTEGRASE"/>
    <property type="match status" value="1"/>
</dbReference>
<evidence type="ECO:0000256" key="10">
    <source>
        <dbReference type="ARBA" id="ARBA00022918"/>
    </source>
</evidence>
<evidence type="ECO:0000256" key="6">
    <source>
        <dbReference type="ARBA" id="ARBA00022801"/>
    </source>
</evidence>
<dbReference type="EMBL" id="AVOT02002217">
    <property type="protein sequence ID" value="MBW0469538.1"/>
    <property type="molecule type" value="Genomic_DNA"/>
</dbReference>
<evidence type="ECO:0000313" key="17">
    <source>
        <dbReference type="Proteomes" id="UP000765509"/>
    </source>
</evidence>
<keyword evidence="11" id="KW-0808">Transferase</keyword>
<keyword evidence="11" id="KW-0239">DNA-directed DNA polymerase</keyword>
<dbReference type="GO" id="GO:0003723">
    <property type="term" value="F:RNA binding"/>
    <property type="evidence" value="ECO:0007669"/>
    <property type="project" value="UniProtKB-KW"/>
</dbReference>
<dbReference type="GO" id="GO:0046872">
    <property type="term" value="F:metal ion binding"/>
    <property type="evidence" value="ECO:0007669"/>
    <property type="project" value="UniProtKB-KW"/>
</dbReference>